<dbReference type="AlphaFoldDB" id="A0A6A6RAQ2"/>
<evidence type="ECO:0000256" key="1">
    <source>
        <dbReference type="SAM" id="MobiDB-lite"/>
    </source>
</evidence>
<feature type="non-terminal residue" evidence="2">
    <location>
        <position position="139"/>
    </location>
</feature>
<evidence type="ECO:0000313" key="2">
    <source>
        <dbReference type="EMBL" id="KAF2500567.1"/>
    </source>
</evidence>
<dbReference type="OrthoDB" id="5331170at2759"/>
<protein>
    <submittedName>
        <fullName evidence="2">Uncharacterized protein</fullName>
    </submittedName>
</protein>
<keyword evidence="3" id="KW-1185">Reference proteome</keyword>
<accession>A0A6A6RAQ2</accession>
<organism evidence="2 3">
    <name type="scientific">Lophium mytilinum</name>
    <dbReference type="NCBI Taxonomy" id="390894"/>
    <lineage>
        <taxon>Eukaryota</taxon>
        <taxon>Fungi</taxon>
        <taxon>Dikarya</taxon>
        <taxon>Ascomycota</taxon>
        <taxon>Pezizomycotina</taxon>
        <taxon>Dothideomycetes</taxon>
        <taxon>Pleosporomycetidae</taxon>
        <taxon>Mytilinidiales</taxon>
        <taxon>Mytilinidiaceae</taxon>
        <taxon>Lophium</taxon>
    </lineage>
</organism>
<dbReference type="EMBL" id="MU004183">
    <property type="protein sequence ID" value="KAF2500567.1"/>
    <property type="molecule type" value="Genomic_DNA"/>
</dbReference>
<feature type="region of interest" description="Disordered" evidence="1">
    <location>
        <begin position="67"/>
        <end position="86"/>
    </location>
</feature>
<name>A0A6A6RAQ2_9PEZI</name>
<gene>
    <name evidence="2" type="ORF">BU16DRAFT_446677</name>
</gene>
<feature type="non-terminal residue" evidence="2">
    <location>
        <position position="1"/>
    </location>
</feature>
<evidence type="ECO:0000313" key="3">
    <source>
        <dbReference type="Proteomes" id="UP000799750"/>
    </source>
</evidence>
<proteinExistence type="predicted"/>
<reference evidence="2" key="1">
    <citation type="journal article" date="2020" name="Stud. Mycol.">
        <title>101 Dothideomycetes genomes: a test case for predicting lifestyles and emergence of pathogens.</title>
        <authorList>
            <person name="Haridas S."/>
            <person name="Albert R."/>
            <person name="Binder M."/>
            <person name="Bloem J."/>
            <person name="Labutti K."/>
            <person name="Salamov A."/>
            <person name="Andreopoulos B."/>
            <person name="Baker S."/>
            <person name="Barry K."/>
            <person name="Bills G."/>
            <person name="Bluhm B."/>
            <person name="Cannon C."/>
            <person name="Castanera R."/>
            <person name="Culley D."/>
            <person name="Daum C."/>
            <person name="Ezra D."/>
            <person name="Gonzalez J."/>
            <person name="Henrissat B."/>
            <person name="Kuo A."/>
            <person name="Liang C."/>
            <person name="Lipzen A."/>
            <person name="Lutzoni F."/>
            <person name="Magnuson J."/>
            <person name="Mondo S."/>
            <person name="Nolan M."/>
            <person name="Ohm R."/>
            <person name="Pangilinan J."/>
            <person name="Park H.-J."/>
            <person name="Ramirez L."/>
            <person name="Alfaro M."/>
            <person name="Sun H."/>
            <person name="Tritt A."/>
            <person name="Yoshinaga Y."/>
            <person name="Zwiers L.-H."/>
            <person name="Turgeon B."/>
            <person name="Goodwin S."/>
            <person name="Spatafora J."/>
            <person name="Crous P."/>
            <person name="Grigoriev I."/>
        </authorList>
    </citation>
    <scope>NUCLEOTIDE SEQUENCE</scope>
    <source>
        <strain evidence="2">CBS 269.34</strain>
    </source>
</reference>
<sequence length="139" mass="16528">GWYQGGRRLPKVKPHYAFVWPKDGKRGTTSGRWKDILQNKGPDIHVTISADKGDHLYNRQRRPRWARWNDVDPRGPDGALPGMPWTQKHRKPGVRYNFRARKYCYPKDNAWMDVRWPMEPNTRLGPSAFKDMNAQWWQN</sequence>
<dbReference type="Proteomes" id="UP000799750">
    <property type="component" value="Unassembled WGS sequence"/>
</dbReference>